<organism evidence="2 3">
    <name type="scientific">Algimonas arctica</name>
    <dbReference type="NCBI Taxonomy" id="1479486"/>
    <lineage>
        <taxon>Bacteria</taxon>
        <taxon>Pseudomonadati</taxon>
        <taxon>Pseudomonadota</taxon>
        <taxon>Alphaproteobacteria</taxon>
        <taxon>Maricaulales</taxon>
        <taxon>Robiginitomaculaceae</taxon>
        <taxon>Algimonas</taxon>
    </lineage>
</organism>
<comment type="caution">
    <text evidence="2">The sequence shown here is derived from an EMBL/GenBank/DDBJ whole genome shotgun (WGS) entry which is preliminary data.</text>
</comment>
<proteinExistence type="predicted"/>
<keyword evidence="3" id="KW-1185">Reference proteome</keyword>
<evidence type="ECO:0000313" key="3">
    <source>
        <dbReference type="Proteomes" id="UP000634004"/>
    </source>
</evidence>
<reference evidence="2" key="1">
    <citation type="journal article" date="2014" name="Int. J. Syst. Evol. Microbiol.">
        <title>Complete genome sequence of Corynebacterium casei LMG S-19264T (=DSM 44701T), isolated from a smear-ripened cheese.</title>
        <authorList>
            <consortium name="US DOE Joint Genome Institute (JGI-PGF)"/>
            <person name="Walter F."/>
            <person name="Albersmeier A."/>
            <person name="Kalinowski J."/>
            <person name="Ruckert C."/>
        </authorList>
    </citation>
    <scope>NUCLEOTIDE SEQUENCE</scope>
    <source>
        <strain evidence="2">KCTC 32513</strain>
    </source>
</reference>
<dbReference type="AlphaFoldDB" id="A0A8J3G248"/>
<feature type="transmembrane region" description="Helical" evidence="1">
    <location>
        <begin position="39"/>
        <end position="59"/>
    </location>
</feature>
<keyword evidence="1" id="KW-0472">Membrane</keyword>
<reference evidence="2" key="2">
    <citation type="submission" date="2020-09" db="EMBL/GenBank/DDBJ databases">
        <authorList>
            <person name="Sun Q."/>
            <person name="Kim S."/>
        </authorList>
    </citation>
    <scope>NUCLEOTIDE SEQUENCE</scope>
    <source>
        <strain evidence="2">KCTC 32513</strain>
    </source>
</reference>
<protein>
    <submittedName>
        <fullName evidence="2">Uncharacterized protein</fullName>
    </submittedName>
</protein>
<evidence type="ECO:0000256" key="1">
    <source>
        <dbReference type="SAM" id="Phobius"/>
    </source>
</evidence>
<feature type="transmembrane region" description="Helical" evidence="1">
    <location>
        <begin position="12"/>
        <end position="33"/>
    </location>
</feature>
<sequence length="75" mass="8212">MKAVFGAIVNTIFLVAILAPVCMTIIWLLMSGLHAPKPILYSGEALMLIPIAIFTRLLFKSALKIERELKGDTAL</sequence>
<evidence type="ECO:0000313" key="2">
    <source>
        <dbReference type="EMBL" id="GHA93515.1"/>
    </source>
</evidence>
<name>A0A8J3G248_9PROT</name>
<dbReference type="EMBL" id="BMZH01000005">
    <property type="protein sequence ID" value="GHA93515.1"/>
    <property type="molecule type" value="Genomic_DNA"/>
</dbReference>
<dbReference type="Proteomes" id="UP000634004">
    <property type="component" value="Unassembled WGS sequence"/>
</dbReference>
<accession>A0A8J3G248</accession>
<keyword evidence="1" id="KW-0812">Transmembrane</keyword>
<dbReference type="RefSeq" id="WP_189497154.1">
    <property type="nucleotide sequence ID" value="NZ_BMZH01000005.1"/>
</dbReference>
<keyword evidence="1" id="KW-1133">Transmembrane helix</keyword>
<gene>
    <name evidence="2" type="ORF">GCM10009069_15740</name>
</gene>